<evidence type="ECO:0000256" key="1">
    <source>
        <dbReference type="HAMAP-Rule" id="MF_00302"/>
    </source>
</evidence>
<dbReference type="SUPFAM" id="SSF54736">
    <property type="entry name" value="ClpS-like"/>
    <property type="match status" value="1"/>
</dbReference>
<dbReference type="EMBL" id="RKMF01000009">
    <property type="protein sequence ID" value="ROZ63001.1"/>
    <property type="molecule type" value="Genomic_DNA"/>
</dbReference>
<dbReference type="NCBIfam" id="NF000668">
    <property type="entry name" value="PRK00033.1-1"/>
    <property type="match status" value="1"/>
</dbReference>
<dbReference type="InterPro" id="IPR003769">
    <property type="entry name" value="ClpS_core"/>
</dbReference>
<dbReference type="Gene3D" id="3.30.1390.10">
    <property type="match status" value="1"/>
</dbReference>
<dbReference type="GO" id="GO:0030163">
    <property type="term" value="P:protein catabolic process"/>
    <property type="evidence" value="ECO:0007669"/>
    <property type="project" value="InterPro"/>
</dbReference>
<dbReference type="Pfam" id="PF02617">
    <property type="entry name" value="ClpS"/>
    <property type="match status" value="1"/>
</dbReference>
<dbReference type="Proteomes" id="UP000270616">
    <property type="component" value="Unassembled WGS sequence"/>
</dbReference>
<reference evidence="3 4" key="1">
    <citation type="submission" date="2018-10" db="EMBL/GenBank/DDBJ databases">
        <title>Kocuria sp. M5W7-7, whole genome shotgun sequence.</title>
        <authorList>
            <person name="Tuo L."/>
        </authorList>
    </citation>
    <scope>NUCLEOTIDE SEQUENCE [LARGE SCALE GENOMIC DNA]</scope>
    <source>
        <strain evidence="3 4">M5W7-7</strain>
    </source>
</reference>
<dbReference type="PANTHER" id="PTHR33473">
    <property type="entry name" value="ATP-DEPENDENT CLP PROTEASE ADAPTER PROTEIN CLPS1, CHLOROPLASTIC"/>
    <property type="match status" value="1"/>
</dbReference>
<dbReference type="InterPro" id="IPR014719">
    <property type="entry name" value="Ribosomal_bL12_C/ClpS-like"/>
</dbReference>
<name>A0A3N4A3E9_9MICC</name>
<dbReference type="RefSeq" id="WP_123825217.1">
    <property type="nucleotide sequence ID" value="NZ_RKMF01000009.1"/>
</dbReference>
<dbReference type="InterPro" id="IPR022935">
    <property type="entry name" value="ClpS"/>
</dbReference>
<evidence type="ECO:0000313" key="3">
    <source>
        <dbReference type="EMBL" id="ROZ63001.1"/>
    </source>
</evidence>
<keyword evidence="3" id="KW-0378">Hydrolase</keyword>
<organism evidence="3 4">
    <name type="scientific">Kocuria soli</name>
    <dbReference type="NCBI Taxonomy" id="2485125"/>
    <lineage>
        <taxon>Bacteria</taxon>
        <taxon>Bacillati</taxon>
        <taxon>Actinomycetota</taxon>
        <taxon>Actinomycetes</taxon>
        <taxon>Micrococcales</taxon>
        <taxon>Micrococcaceae</taxon>
        <taxon>Kocuria</taxon>
    </lineage>
</organism>
<evidence type="ECO:0000259" key="2">
    <source>
        <dbReference type="Pfam" id="PF02617"/>
    </source>
</evidence>
<comment type="similarity">
    <text evidence="1">Belongs to the ClpS family.</text>
</comment>
<dbReference type="PANTHER" id="PTHR33473:SF19">
    <property type="entry name" value="ATP-DEPENDENT CLP PROTEASE ADAPTER PROTEIN CLPS"/>
    <property type="match status" value="1"/>
</dbReference>
<proteinExistence type="inferred from homology"/>
<comment type="function">
    <text evidence="1">Involved in the modulation of the specificity of the ClpAP-mediated ATP-dependent protein degradation.</text>
</comment>
<sequence length="138" mass="14949">MIFTKHPPHGGRSARAALPLSVCSTATLGPAVDERTETSASEQVATDTPWQVVVWDDPVNLMSWVTWVFRTYFGFPQSKAHTLMMAVHTDGRAVVTSGTLEEAEKHVAALHGYGLWATYERAGGQNDGNAGGNQEGRH</sequence>
<feature type="domain" description="Adaptor protein ClpS core" evidence="2">
    <location>
        <begin position="47"/>
        <end position="118"/>
    </location>
</feature>
<dbReference type="GO" id="GO:0006508">
    <property type="term" value="P:proteolysis"/>
    <property type="evidence" value="ECO:0007669"/>
    <property type="project" value="UniProtKB-UniRule"/>
</dbReference>
<evidence type="ECO:0000313" key="4">
    <source>
        <dbReference type="Proteomes" id="UP000270616"/>
    </source>
</evidence>
<accession>A0A3N4A3E9</accession>
<dbReference type="GO" id="GO:0008233">
    <property type="term" value="F:peptidase activity"/>
    <property type="evidence" value="ECO:0007669"/>
    <property type="project" value="UniProtKB-KW"/>
</dbReference>
<dbReference type="OrthoDB" id="162238at2"/>
<keyword evidence="3" id="KW-0645">Protease</keyword>
<keyword evidence="4" id="KW-1185">Reference proteome</keyword>
<dbReference type="HAMAP" id="MF_00302">
    <property type="entry name" value="ClpS"/>
    <property type="match status" value="1"/>
</dbReference>
<comment type="caution">
    <text evidence="3">The sequence shown here is derived from an EMBL/GenBank/DDBJ whole genome shotgun (WGS) entry which is preliminary data.</text>
</comment>
<gene>
    <name evidence="1 3" type="primary">clpS</name>
    <name evidence="3" type="ORF">EDL96_07735</name>
</gene>
<protein>
    <recommendedName>
        <fullName evidence="1">ATP-dependent Clp protease adapter protein ClpS</fullName>
    </recommendedName>
</protein>
<comment type="subunit">
    <text evidence="1">Binds to the N-terminal domain of the chaperone ClpA.</text>
</comment>
<dbReference type="AlphaFoldDB" id="A0A3N4A3E9"/>